<evidence type="ECO:0000256" key="8">
    <source>
        <dbReference type="ARBA" id="ARBA00023145"/>
    </source>
</evidence>
<dbReference type="GO" id="GO:0019774">
    <property type="term" value="C:proteasome core complex, beta-subunit complex"/>
    <property type="evidence" value="ECO:0007669"/>
    <property type="project" value="UniProtKB-ARBA"/>
</dbReference>
<accession>A0A1M4XF90</accession>
<dbReference type="GO" id="GO:0005737">
    <property type="term" value="C:cytoplasm"/>
    <property type="evidence" value="ECO:0007669"/>
    <property type="project" value="TreeGrafter"/>
</dbReference>
<keyword evidence="5" id="KW-0378">Hydrolase</keyword>
<gene>
    <name evidence="11" type="ORF">SAMN02745225_02002</name>
</gene>
<dbReference type="PROSITE" id="PS51476">
    <property type="entry name" value="PROTEASOME_BETA_2"/>
    <property type="match status" value="1"/>
</dbReference>
<dbReference type="Proteomes" id="UP000184295">
    <property type="component" value="Unassembled WGS sequence"/>
</dbReference>
<evidence type="ECO:0000256" key="9">
    <source>
        <dbReference type="NCBIfam" id="TIGR03690"/>
    </source>
</evidence>
<sequence length="275" mass="29416">MSLPIFGVSEDPGPSFLKLLSKLDDSEPSFIRASQALGSIVDPSGSIEVPHGTTIVAVRFDSGVLIAGDRRATAGNIIADRRIEKVFPADKYSAVGFAGSAGPAMEMVKLFQVQLEHYEKVEGVHLSLEGKANQLAQMIRANLGMAMQGLVVVPLFVGWDLETKRGRIFNYDVTGGRYEEVDYYAIGSGGREAQAYVKFAYRAGLNKEDVIKLAIRALFEAAQEDSATGGPDFLRGLFPVVATVDAGGYERIDDGSVGAISKAIVDEVAQGGPRQ</sequence>
<keyword evidence="3" id="KW-0645">Protease</keyword>
<evidence type="ECO:0000313" key="11">
    <source>
        <dbReference type="EMBL" id="SHE92185.1"/>
    </source>
</evidence>
<evidence type="ECO:0000256" key="1">
    <source>
        <dbReference type="ARBA" id="ARBA00001198"/>
    </source>
</evidence>
<proteinExistence type="predicted"/>
<evidence type="ECO:0000256" key="2">
    <source>
        <dbReference type="ARBA" id="ARBA00022490"/>
    </source>
</evidence>
<dbReference type="GO" id="GO:0004298">
    <property type="term" value="F:threonine-type endopeptidase activity"/>
    <property type="evidence" value="ECO:0007669"/>
    <property type="project" value="UniProtKB-UniRule"/>
</dbReference>
<keyword evidence="6" id="KW-0068">Autocatalytic cleavage</keyword>
<dbReference type="STRING" id="1121881.SAMN02745225_02002"/>
<dbReference type="InterPro" id="IPR023333">
    <property type="entry name" value="Proteasome_suB-type"/>
</dbReference>
<dbReference type="AlphaFoldDB" id="A0A1M4XF90"/>
<evidence type="ECO:0000313" key="12">
    <source>
        <dbReference type="Proteomes" id="UP000184295"/>
    </source>
</evidence>
<dbReference type="OrthoDB" id="5174038at2"/>
<keyword evidence="12" id="KW-1185">Reference proteome</keyword>
<dbReference type="RefSeq" id="WP_072792000.1">
    <property type="nucleotide sequence ID" value="NZ_FQUL01000038.1"/>
</dbReference>
<dbReference type="InterPro" id="IPR029055">
    <property type="entry name" value="Ntn_hydrolases_N"/>
</dbReference>
<dbReference type="InterPro" id="IPR001353">
    <property type="entry name" value="Proteasome_sua/b"/>
</dbReference>
<dbReference type="InterPro" id="IPR022483">
    <property type="entry name" value="PSB_actinobac"/>
</dbReference>
<keyword evidence="4" id="KW-0888">Threonine protease</keyword>
<evidence type="ECO:0000256" key="3">
    <source>
        <dbReference type="ARBA" id="ARBA00022670"/>
    </source>
</evidence>
<name>A0A1M4XF90_9ACTN</name>
<dbReference type="InterPro" id="IPR000243">
    <property type="entry name" value="Pept_T1A_subB"/>
</dbReference>
<evidence type="ECO:0000256" key="5">
    <source>
        <dbReference type="ARBA" id="ARBA00022801"/>
    </source>
</evidence>
<comment type="catalytic activity">
    <reaction evidence="1">
        <text>Cleavage of peptide bonds with very broad specificity.</text>
        <dbReference type="EC" id="3.4.25.1"/>
    </reaction>
</comment>
<dbReference type="EC" id="3.4.25.1" evidence="9"/>
<dbReference type="PRINTS" id="PR00141">
    <property type="entry name" value="PROTEASOME"/>
</dbReference>
<dbReference type="EMBL" id="FQUL01000038">
    <property type="protein sequence ID" value="SHE92185.1"/>
    <property type="molecule type" value="Genomic_DNA"/>
</dbReference>
<keyword evidence="8" id="KW-0865">Zymogen</keyword>
<dbReference type="SUPFAM" id="SSF56235">
    <property type="entry name" value="N-terminal nucleophile aminohydrolases (Ntn hydrolases)"/>
    <property type="match status" value="1"/>
</dbReference>
<protein>
    <recommendedName>
        <fullName evidence="9">Proteasome subunit beta</fullName>
        <ecNumber evidence="9">3.4.25.1</ecNumber>
    </recommendedName>
</protein>
<reference evidence="12" key="1">
    <citation type="submission" date="2016-11" db="EMBL/GenBank/DDBJ databases">
        <authorList>
            <person name="Varghese N."/>
            <person name="Submissions S."/>
        </authorList>
    </citation>
    <scope>NUCLEOTIDE SEQUENCE [LARGE SCALE GENOMIC DNA]</scope>
    <source>
        <strain evidence="12">DSM 19514</strain>
    </source>
</reference>
<keyword evidence="2" id="KW-0963">Cytoplasm</keyword>
<dbReference type="Gene3D" id="3.60.20.10">
    <property type="entry name" value="Glutamine Phosphoribosylpyrophosphate, subunit 1, domain 1"/>
    <property type="match status" value="1"/>
</dbReference>
<feature type="active site" description="Nucleophile" evidence="10">
    <location>
        <position position="53"/>
    </location>
</feature>
<dbReference type="GO" id="GO:0010498">
    <property type="term" value="P:proteasomal protein catabolic process"/>
    <property type="evidence" value="ECO:0007669"/>
    <property type="project" value="UniProtKB-UniRule"/>
</dbReference>
<evidence type="ECO:0000256" key="10">
    <source>
        <dbReference type="PIRSR" id="PIRSR600243-1"/>
    </source>
</evidence>
<evidence type="ECO:0000256" key="4">
    <source>
        <dbReference type="ARBA" id="ARBA00022698"/>
    </source>
</evidence>
<dbReference type="Pfam" id="PF00227">
    <property type="entry name" value="Proteasome"/>
    <property type="match status" value="1"/>
</dbReference>
<dbReference type="PANTHER" id="PTHR32194:SF0">
    <property type="entry name" value="ATP-DEPENDENT PROTEASE SUBUNIT HSLV"/>
    <property type="match status" value="1"/>
</dbReference>
<dbReference type="NCBIfam" id="TIGR03690">
    <property type="entry name" value="20S_bact_beta"/>
    <property type="match status" value="1"/>
</dbReference>
<evidence type="ECO:0000256" key="7">
    <source>
        <dbReference type="ARBA" id="ARBA00022942"/>
    </source>
</evidence>
<keyword evidence="7 11" id="KW-0647">Proteasome</keyword>
<organism evidence="11 12">
    <name type="scientific">Ferrithrix thermotolerans DSM 19514</name>
    <dbReference type="NCBI Taxonomy" id="1121881"/>
    <lineage>
        <taxon>Bacteria</taxon>
        <taxon>Bacillati</taxon>
        <taxon>Actinomycetota</taxon>
        <taxon>Acidimicrobiia</taxon>
        <taxon>Acidimicrobiales</taxon>
        <taxon>Acidimicrobiaceae</taxon>
        <taxon>Ferrithrix</taxon>
    </lineage>
</organism>
<dbReference type="PANTHER" id="PTHR32194">
    <property type="entry name" value="METALLOPROTEASE TLDD"/>
    <property type="match status" value="1"/>
</dbReference>
<dbReference type="CDD" id="cd01906">
    <property type="entry name" value="proteasome_protease_HslV"/>
    <property type="match status" value="1"/>
</dbReference>
<evidence type="ECO:0000256" key="6">
    <source>
        <dbReference type="ARBA" id="ARBA00022813"/>
    </source>
</evidence>